<accession>A0A5C5YQL9</accession>
<keyword evidence="2" id="KW-0540">Nuclease</keyword>
<protein>
    <submittedName>
        <fullName evidence="5">Extracellular ribonuclease</fullName>
        <ecNumber evidence="5">3.1.-.-</ecNumber>
    </submittedName>
</protein>
<name>A0A5C5YQL9_9BACT</name>
<evidence type="ECO:0000313" key="5">
    <source>
        <dbReference type="EMBL" id="TWT77252.1"/>
    </source>
</evidence>
<reference evidence="5 6" key="1">
    <citation type="submission" date="2019-02" db="EMBL/GenBank/DDBJ databases">
        <title>Deep-cultivation of Planctomycetes and their phenomic and genomic characterization uncovers novel biology.</title>
        <authorList>
            <person name="Wiegand S."/>
            <person name="Jogler M."/>
            <person name="Boedeker C."/>
            <person name="Pinto D."/>
            <person name="Vollmers J."/>
            <person name="Rivas-Marin E."/>
            <person name="Kohn T."/>
            <person name="Peeters S.H."/>
            <person name="Heuer A."/>
            <person name="Rast P."/>
            <person name="Oberbeckmann S."/>
            <person name="Bunk B."/>
            <person name="Jeske O."/>
            <person name="Meyerdierks A."/>
            <person name="Storesund J.E."/>
            <person name="Kallscheuer N."/>
            <person name="Luecker S."/>
            <person name="Lage O.M."/>
            <person name="Pohl T."/>
            <person name="Merkel B.J."/>
            <person name="Hornburger P."/>
            <person name="Mueller R.-W."/>
            <person name="Bruemmer F."/>
            <person name="Labrenz M."/>
            <person name="Spormann A.M."/>
            <person name="Op Den Camp H."/>
            <person name="Overmann J."/>
            <person name="Amann R."/>
            <person name="Jetten M.S.M."/>
            <person name="Mascher T."/>
            <person name="Medema M.H."/>
            <person name="Devos D.P."/>
            <person name="Kaster A.-K."/>
            <person name="Ovreas L."/>
            <person name="Rohde M."/>
            <person name="Galperin M.Y."/>
            <person name="Jogler C."/>
        </authorList>
    </citation>
    <scope>NUCLEOTIDE SEQUENCE [LARGE SCALE GENOMIC DNA]</scope>
    <source>
        <strain evidence="5 6">Pla123a</strain>
    </source>
</reference>
<evidence type="ECO:0000256" key="2">
    <source>
        <dbReference type="ARBA" id="ARBA00022722"/>
    </source>
</evidence>
<organism evidence="5 6">
    <name type="scientific">Posidoniimonas polymericola</name>
    <dbReference type="NCBI Taxonomy" id="2528002"/>
    <lineage>
        <taxon>Bacteria</taxon>
        <taxon>Pseudomonadati</taxon>
        <taxon>Planctomycetota</taxon>
        <taxon>Planctomycetia</taxon>
        <taxon>Pirellulales</taxon>
        <taxon>Lacipirellulaceae</taxon>
        <taxon>Posidoniimonas</taxon>
    </lineage>
</organism>
<keyword evidence="3 5" id="KW-0378">Hydrolase</keyword>
<evidence type="ECO:0000256" key="3">
    <source>
        <dbReference type="ARBA" id="ARBA00022801"/>
    </source>
</evidence>
<dbReference type="PROSITE" id="PS00018">
    <property type="entry name" value="EF_HAND_1"/>
    <property type="match status" value="1"/>
</dbReference>
<proteinExistence type="inferred from homology"/>
<evidence type="ECO:0000256" key="4">
    <source>
        <dbReference type="SAM" id="MobiDB-lite"/>
    </source>
</evidence>
<dbReference type="InterPro" id="IPR007346">
    <property type="entry name" value="Endonuclease-I"/>
</dbReference>
<comment type="caution">
    <text evidence="5">The sequence shown here is derived from an EMBL/GenBank/DDBJ whole genome shotgun (WGS) entry which is preliminary data.</text>
</comment>
<feature type="region of interest" description="Disordered" evidence="4">
    <location>
        <begin position="129"/>
        <end position="162"/>
    </location>
</feature>
<dbReference type="InterPro" id="IPR018247">
    <property type="entry name" value="EF_Hand_1_Ca_BS"/>
</dbReference>
<evidence type="ECO:0000256" key="1">
    <source>
        <dbReference type="ARBA" id="ARBA00006429"/>
    </source>
</evidence>
<comment type="similarity">
    <text evidence="1">Belongs to the EndA/NucM nuclease family.</text>
</comment>
<dbReference type="AlphaFoldDB" id="A0A5C5YQL9"/>
<dbReference type="PANTHER" id="PTHR33607:SF2">
    <property type="entry name" value="ENDONUCLEASE-1"/>
    <property type="match status" value="1"/>
</dbReference>
<dbReference type="OrthoDB" id="9770276at2"/>
<dbReference type="Proteomes" id="UP000318478">
    <property type="component" value="Unassembled WGS sequence"/>
</dbReference>
<evidence type="ECO:0000313" key="6">
    <source>
        <dbReference type="Proteomes" id="UP000318478"/>
    </source>
</evidence>
<dbReference type="EMBL" id="SJPO01000004">
    <property type="protein sequence ID" value="TWT77252.1"/>
    <property type="molecule type" value="Genomic_DNA"/>
</dbReference>
<dbReference type="PANTHER" id="PTHR33607">
    <property type="entry name" value="ENDONUCLEASE-1"/>
    <property type="match status" value="1"/>
</dbReference>
<dbReference type="InterPro" id="IPR044925">
    <property type="entry name" value="His-Me_finger_sf"/>
</dbReference>
<dbReference type="Pfam" id="PF04231">
    <property type="entry name" value="Endonuclease_1"/>
    <property type="match status" value="1"/>
</dbReference>
<gene>
    <name evidence="5" type="primary">bsn</name>
    <name evidence="5" type="ORF">Pla123a_19090</name>
</gene>
<sequence>MSRSQSTGGFLGNASRVVVLFVSKQSWFSLVVVWLLAATAVAQFDPPVGYYSAATGTGAQLKSQLHNIIDGHTDIGYNALRTALQVTDEDPDNPGHILLVYDRTSLDLSRIGGSLSGWDNGNSWNREHTWPRAHGVDSSGPDNSDLHNHRPSDPQINSDRGNFNFGGAYGGQSYGIVSDAGTKWYPGDADAGMIARQEFYMAVRYDGSDSATTDLELAAGDPSGSLLGDLNRMIEWHFAAPADAFERRRNELIYGYQNNRNPFIDHPEFAWSVFVDQANDSQVTLAGGAYTGNGGTALNINLGRVYKGGAGPQSQSVTLSKAGVDGTYFGVTADGAATSTRLGSYNAFRTGQTDSAQMVVGLDATSSTPGLFSGEVRVDNLDVTSGGGSGRGALDADDVISLSYSVLDHPVASFAADSIQQNLTIDLGTLPRADEVLPVSPFSVFNYAGAGGPSFASFLEIDAIIGQGDTTQLQLSAAPFGDLEQGEAGLLDAAIDASTVGLFSATYELLLSGEDLVGDQTQSLFLTLLATIESAGLPGDFDADGVVNAADYVVWRDANGSAADLNGNGVDDGVVDALDYQVWRENFGAVAAGPSSTKAIPSPGSLTLLVSLLTHTPQRRGRRR</sequence>
<dbReference type="GO" id="GO:0016787">
    <property type="term" value="F:hydrolase activity"/>
    <property type="evidence" value="ECO:0007669"/>
    <property type="project" value="UniProtKB-KW"/>
</dbReference>
<keyword evidence="6" id="KW-1185">Reference proteome</keyword>
<dbReference type="SUPFAM" id="SSF54060">
    <property type="entry name" value="His-Me finger endonucleases"/>
    <property type="match status" value="1"/>
</dbReference>
<dbReference type="GO" id="GO:0004518">
    <property type="term" value="F:nuclease activity"/>
    <property type="evidence" value="ECO:0007669"/>
    <property type="project" value="UniProtKB-KW"/>
</dbReference>
<dbReference type="EC" id="3.1.-.-" evidence="5"/>